<dbReference type="Proteomes" id="UP000053354">
    <property type="component" value="Chromosome"/>
</dbReference>
<dbReference type="EMBL" id="CP016540">
    <property type="protein sequence ID" value="ANU27691.1"/>
    <property type="molecule type" value="Genomic_DNA"/>
</dbReference>
<evidence type="ECO:0000313" key="2">
    <source>
        <dbReference type="Proteomes" id="UP000053354"/>
    </source>
</evidence>
<evidence type="ECO:0000313" key="1">
    <source>
        <dbReference type="EMBL" id="ANU27691.1"/>
    </source>
</evidence>
<reference evidence="1" key="1">
    <citation type="submission" date="2016-10" db="EMBL/GenBank/DDBJ databases">
        <authorList>
            <person name="See-Too W.S."/>
        </authorList>
    </citation>
    <scope>NUCLEOTIDE SEQUENCE</scope>
    <source>
        <strain evidence="1">L10.15</strain>
    </source>
</reference>
<accession>A0A1B1S3C3</accession>
<proteinExistence type="predicted"/>
<dbReference type="KEGG" id="pll:I858_011905"/>
<sequence>MEKQRITVGYVELTQEESDRLFEKVKKDKALETYKELQGLMDDFDSAIIEPEARPLAEILDGDELTAESEQSSIRYIEVFNKLEEDTRYRFKSSNQE</sequence>
<gene>
    <name evidence="1" type="ORF">I858_011905</name>
</gene>
<name>A0A1B1S3C3_9BACL</name>
<dbReference type="RefSeq" id="WP_049694763.1">
    <property type="nucleotide sequence ID" value="NZ_CP016540.2"/>
</dbReference>
<dbReference type="AlphaFoldDB" id="A0A1B1S3C3"/>
<dbReference type="OrthoDB" id="2428990at2"/>
<organism evidence="1 2">
    <name type="scientific">Planococcus versutus</name>
    <dbReference type="NCBI Taxonomy" id="1302659"/>
    <lineage>
        <taxon>Bacteria</taxon>
        <taxon>Bacillati</taxon>
        <taxon>Bacillota</taxon>
        <taxon>Bacilli</taxon>
        <taxon>Bacillales</taxon>
        <taxon>Caryophanaceae</taxon>
        <taxon>Planococcus</taxon>
    </lineage>
</organism>
<protein>
    <submittedName>
        <fullName evidence="1">Uncharacterized protein</fullName>
    </submittedName>
</protein>
<keyword evidence="2" id="KW-1185">Reference proteome</keyword>